<dbReference type="Proteomes" id="UP000197153">
    <property type="component" value="Chromosome 2"/>
</dbReference>
<feature type="transmembrane region" description="Helical" evidence="1">
    <location>
        <begin position="29"/>
        <end position="49"/>
    </location>
</feature>
<dbReference type="InterPro" id="IPR000326">
    <property type="entry name" value="PAP2/HPO"/>
</dbReference>
<dbReference type="Gene3D" id="1.20.144.10">
    <property type="entry name" value="Phosphatidic acid phosphatase type 2/haloperoxidase"/>
    <property type="match status" value="1"/>
</dbReference>
<keyword evidence="1" id="KW-0812">Transmembrane</keyword>
<accession>A0A248JX57</accession>
<dbReference type="PANTHER" id="PTHR14969">
    <property type="entry name" value="SPHINGOSINE-1-PHOSPHATE PHOSPHOHYDROLASE"/>
    <property type="match status" value="1"/>
</dbReference>
<dbReference type="CDD" id="cd01610">
    <property type="entry name" value="PAP2_like"/>
    <property type="match status" value="1"/>
</dbReference>
<dbReference type="RefSeq" id="WP_088873333.1">
    <property type="nucleotide sequence ID" value="NZ_CP022111.1"/>
</dbReference>
<sequence length="255" mass="28675">MNGFDSAIQEFLTTHAFTSDVVNHAIRTIADFSMFKGLFPVAILWWVWFRGGRRGLWEKEMVIATFVSGLLALGAGRLLAHFLPFRERPIYDPTVPFHFPLSGTSETILRTWSSFPSDHAMLWMAVSTGIFLVWRWIGVLAMAYTAIFVCTVRVYLGLHFPTDVLGGAIIGVLITLVMTRDAVRPLYTTPILRVMMRFPAPCYTLAFLFCFELVTQFDEIRMIGQSVHKVLEAHHGNADPSLYGAGPEETAARPN</sequence>
<keyword evidence="1" id="KW-0472">Membrane</keyword>
<keyword evidence="4" id="KW-1185">Reference proteome</keyword>
<dbReference type="PANTHER" id="PTHR14969:SF13">
    <property type="entry name" value="AT30094P"/>
    <property type="match status" value="1"/>
</dbReference>
<evidence type="ECO:0000313" key="3">
    <source>
        <dbReference type="EMBL" id="ASG22784.1"/>
    </source>
</evidence>
<keyword evidence="1" id="KW-1133">Transmembrane helix</keyword>
<feature type="transmembrane region" description="Helical" evidence="1">
    <location>
        <begin position="61"/>
        <end position="83"/>
    </location>
</feature>
<dbReference type="SMART" id="SM00014">
    <property type="entry name" value="acidPPc"/>
    <property type="match status" value="1"/>
</dbReference>
<proteinExistence type="predicted"/>
<dbReference type="InterPro" id="IPR036938">
    <property type="entry name" value="PAP2/HPO_sf"/>
</dbReference>
<protein>
    <submittedName>
        <fullName evidence="3">Phosphoesterase</fullName>
    </submittedName>
</protein>
<evidence type="ECO:0000313" key="4">
    <source>
        <dbReference type="Proteomes" id="UP000197153"/>
    </source>
</evidence>
<evidence type="ECO:0000256" key="1">
    <source>
        <dbReference type="SAM" id="Phobius"/>
    </source>
</evidence>
<dbReference type="KEGG" id="nao:Y958_17945"/>
<name>A0A248JX57_9PROT</name>
<dbReference type="Pfam" id="PF01569">
    <property type="entry name" value="PAP2"/>
    <property type="match status" value="1"/>
</dbReference>
<organism evidence="3 4">
    <name type="scientific">Nitrospirillum viridazoti CBAmc</name>
    <dbReference type="NCBI Taxonomy" id="1441467"/>
    <lineage>
        <taxon>Bacteria</taxon>
        <taxon>Pseudomonadati</taxon>
        <taxon>Pseudomonadota</taxon>
        <taxon>Alphaproteobacteria</taxon>
        <taxon>Rhodospirillales</taxon>
        <taxon>Azospirillaceae</taxon>
        <taxon>Nitrospirillum</taxon>
        <taxon>Nitrospirillum viridazoti</taxon>
    </lineage>
</organism>
<dbReference type="EMBL" id="CP022111">
    <property type="protein sequence ID" value="ASG22784.1"/>
    <property type="molecule type" value="Genomic_DNA"/>
</dbReference>
<dbReference type="SUPFAM" id="SSF48317">
    <property type="entry name" value="Acid phosphatase/Vanadium-dependent haloperoxidase"/>
    <property type="match status" value="1"/>
</dbReference>
<reference evidence="3 4" key="1">
    <citation type="submission" date="2017-06" db="EMBL/GenBank/DDBJ databases">
        <title>Complete genome sequence of Nitrospirillum amazonense strain CBAmC, an endophytic nitrogen-fixing and plant growth-promoting bacterium, isolated from sugarcane.</title>
        <authorList>
            <person name="Schwab S."/>
            <person name="dos Santos Teixeira K.R."/>
            <person name="Simoes Araujo J.L."/>
            <person name="Soares Vidal M."/>
            <person name="Borges de Freitas H.R."/>
            <person name="Rivello Crivelaro A.L."/>
            <person name="Bueno de Camargo Nunes A."/>
            <person name="dos Santos C.M."/>
            <person name="Palmeira da Silva Rosa D."/>
            <person name="da Silva Padilha D."/>
            <person name="da Silva E."/>
            <person name="Araujo Terra L."/>
            <person name="Soares Mendes V."/>
            <person name="Farinelli L."/>
            <person name="Magalhaes Cruz L."/>
            <person name="Baldani J.I."/>
        </authorList>
    </citation>
    <scope>NUCLEOTIDE SEQUENCE [LARGE SCALE GENOMIC DNA]</scope>
    <source>
        <strain evidence="3 4">CBAmC</strain>
    </source>
</reference>
<dbReference type="AlphaFoldDB" id="A0A248JX57"/>
<evidence type="ECO:0000259" key="2">
    <source>
        <dbReference type="SMART" id="SM00014"/>
    </source>
</evidence>
<feature type="transmembrane region" description="Helical" evidence="1">
    <location>
        <begin position="120"/>
        <end position="144"/>
    </location>
</feature>
<feature type="transmembrane region" description="Helical" evidence="1">
    <location>
        <begin position="156"/>
        <end position="178"/>
    </location>
</feature>
<feature type="domain" description="Phosphatidic acid phosphatase type 2/haloperoxidase" evidence="2">
    <location>
        <begin position="61"/>
        <end position="179"/>
    </location>
</feature>
<gene>
    <name evidence="3" type="ORF">Y958_17945</name>
</gene>
<feature type="transmembrane region" description="Helical" evidence="1">
    <location>
        <begin position="198"/>
        <end position="215"/>
    </location>
</feature>